<evidence type="ECO:0000259" key="15">
    <source>
        <dbReference type="PROSITE" id="PS50071"/>
    </source>
</evidence>
<dbReference type="WBParaSite" id="MBELARI_LOCUS11003">
    <property type="protein sequence ID" value="MBELARI_LOCUS11003"/>
    <property type="gene ID" value="MBELARI_LOCUS11003"/>
</dbReference>
<dbReference type="SMART" id="SM00389">
    <property type="entry name" value="HOX"/>
    <property type="match status" value="1"/>
</dbReference>
<evidence type="ECO:0000313" key="18">
    <source>
        <dbReference type="WBParaSite" id="MBELARI_LOCUS11003"/>
    </source>
</evidence>
<dbReference type="Pfam" id="PF02376">
    <property type="entry name" value="CUT"/>
    <property type="match status" value="2"/>
</dbReference>
<evidence type="ECO:0000256" key="14">
    <source>
        <dbReference type="SAM" id="MobiDB-lite"/>
    </source>
</evidence>
<dbReference type="Pfam" id="PF00046">
    <property type="entry name" value="Homeodomain"/>
    <property type="match status" value="1"/>
</dbReference>
<protein>
    <recommendedName>
        <fullName evidence="12">DNA-binding protein SATB</fullName>
    </recommendedName>
    <alternativeName>
        <fullName evidence="12">Special AT-rich sequence-binding protein</fullName>
    </alternativeName>
</protein>
<dbReference type="PROSITE" id="PS51042">
    <property type="entry name" value="CUT"/>
    <property type="match status" value="2"/>
</dbReference>
<dbReference type="AlphaFoldDB" id="A0AAF3J1W3"/>
<dbReference type="Gene3D" id="1.10.10.60">
    <property type="entry name" value="Homeodomain-like"/>
    <property type="match status" value="1"/>
</dbReference>
<evidence type="ECO:0000256" key="4">
    <source>
        <dbReference type="ARBA" id="ARBA00023015"/>
    </source>
</evidence>
<feature type="domain" description="CUT" evidence="16">
    <location>
        <begin position="299"/>
        <end position="386"/>
    </location>
</feature>
<evidence type="ECO:0000256" key="8">
    <source>
        <dbReference type="ARBA" id="ARBA00023163"/>
    </source>
</evidence>
<sequence length="829" mass="92931">MKEGQRRGVGIVFERKSLTNPNEQIDLLQDELRNSKETIGELEAQVARLTNDLVEAKSRPRHGLEDIAALGSLLKDKDDHITKITEENRKLQQRNEAEAKKQLLKIDELQKEVDRYAFVVEALNSELEKRVDYDQIKQELNIYRQLDLGGKSDVDDFIASSLEGTLKTLDLLVGKSKIFDNDTSKVTADLTLQHLSGKTSIVDVIGKASMNESPLADDDPQAIFNRLFKSISSSPTMPSSPGPHITSQFDLNNDNEEKDTDKFLSLADIPNISNYTGEPPKHPSEIKAIGDLSSLVAANVRKLGTKALNTAELARQCKRLMAGYNIGQRLFAKYVMNQSQGSLSELLSKPRPWCKLTDKGREAFRRIYAWISDVTAVQLLCQISPRRIMSDELRMEHPKPESLWEDDGVNDLVSSPAPPIPQPKPKPEPINESPSPPKPRPQPNGNAQRGASSRWRHDDIPKEKIMSIFQNELAKLKEQESNIEKAINSRSCPSTLQRLEDIAYGGITTQGLPSKHALQVLNSRVKNGLQIITQEQFEEFGVINTEEVVRQVKDFLMINTISQRQFGEAVLGLSQGSVSDLLARPKSWQMLTQKGREPFIRMKLFMDEVAVVAAANQEEDVERMEFMANHLSSRGSSIDQGLDERYSPLIATATVEAVEGDDVAVLFLPVIKSEIDEDYEDLRLATVATTKRISEEEETDAPPKKMQRTVITEHQREALKFVFSHEQHPAGRTIEMLAGRLGLSSRTVSNWFHNYRTRQKASLKEGKPPVTPTPNVDLSKTWKRDLSEILNPKAKGERNVGAESILGSLLEKAVEEMRRNAEQSAGTDE</sequence>
<keyword evidence="17" id="KW-1185">Reference proteome</keyword>
<evidence type="ECO:0000256" key="12">
    <source>
        <dbReference type="RuleBase" id="RU361129"/>
    </source>
</evidence>
<evidence type="ECO:0000256" key="9">
    <source>
        <dbReference type="ARBA" id="ARBA00023242"/>
    </source>
</evidence>
<dbReference type="GO" id="GO:0005634">
    <property type="term" value="C:nucleus"/>
    <property type="evidence" value="ECO:0007669"/>
    <property type="project" value="UniProtKB-SubCell"/>
</dbReference>
<keyword evidence="6 10" id="KW-0238">DNA-binding</keyword>
<dbReference type="InterPro" id="IPR003350">
    <property type="entry name" value="CUT_dom"/>
</dbReference>
<feature type="region of interest" description="Disordered" evidence="14">
    <location>
        <begin position="398"/>
        <end position="457"/>
    </location>
</feature>
<comment type="subcellular location">
    <subcellularLocation>
        <location evidence="1 10 11">Nucleus</location>
    </subcellularLocation>
</comment>
<feature type="domain" description="CUT" evidence="16">
    <location>
        <begin position="534"/>
        <end position="621"/>
    </location>
</feature>
<dbReference type="GO" id="GO:0003677">
    <property type="term" value="F:DNA binding"/>
    <property type="evidence" value="ECO:0007669"/>
    <property type="project" value="UniProtKB-UniRule"/>
</dbReference>
<dbReference type="InterPro" id="IPR001356">
    <property type="entry name" value="HD"/>
</dbReference>
<name>A0AAF3J1W3_9BILA</name>
<accession>A0AAF3J1W3</accession>
<feature type="domain" description="Homeobox" evidence="15">
    <location>
        <begin position="702"/>
        <end position="762"/>
    </location>
</feature>
<feature type="DNA-binding region" description="Homeobox" evidence="10">
    <location>
        <begin position="704"/>
        <end position="763"/>
    </location>
</feature>
<evidence type="ECO:0000256" key="11">
    <source>
        <dbReference type="RuleBase" id="RU000682"/>
    </source>
</evidence>
<evidence type="ECO:0000256" key="2">
    <source>
        <dbReference type="ARBA" id="ARBA00008190"/>
    </source>
</evidence>
<evidence type="ECO:0000259" key="16">
    <source>
        <dbReference type="PROSITE" id="PS51042"/>
    </source>
</evidence>
<evidence type="ECO:0000256" key="5">
    <source>
        <dbReference type="ARBA" id="ARBA00023054"/>
    </source>
</evidence>
<comment type="similarity">
    <text evidence="2 12">Belongs to the CUT homeobox family.</text>
</comment>
<keyword evidence="8 12" id="KW-0804">Transcription</keyword>
<dbReference type="PROSITE" id="PS50071">
    <property type="entry name" value="HOMEOBOX_2"/>
    <property type="match status" value="1"/>
</dbReference>
<dbReference type="SUPFAM" id="SSF46689">
    <property type="entry name" value="Homeodomain-like"/>
    <property type="match status" value="1"/>
</dbReference>
<dbReference type="PANTHER" id="PTHR14043">
    <property type="entry name" value="CCAAT DISPLACEMENT PROTEIN-RELATED"/>
    <property type="match status" value="1"/>
</dbReference>
<reference evidence="18" key="1">
    <citation type="submission" date="2024-02" db="UniProtKB">
        <authorList>
            <consortium name="WormBaseParasite"/>
        </authorList>
    </citation>
    <scope>IDENTIFICATION</scope>
</reference>
<keyword evidence="4 12" id="KW-0805">Transcription regulation</keyword>
<dbReference type="GO" id="GO:0000981">
    <property type="term" value="F:DNA-binding transcription factor activity, RNA polymerase II-specific"/>
    <property type="evidence" value="ECO:0007669"/>
    <property type="project" value="InterPro"/>
</dbReference>
<keyword evidence="9 10" id="KW-0539">Nucleus</keyword>
<evidence type="ECO:0000256" key="6">
    <source>
        <dbReference type="ARBA" id="ARBA00023125"/>
    </source>
</evidence>
<dbReference type="Proteomes" id="UP000887575">
    <property type="component" value="Unassembled WGS sequence"/>
</dbReference>
<organism evidence="17 18">
    <name type="scientific">Mesorhabditis belari</name>
    <dbReference type="NCBI Taxonomy" id="2138241"/>
    <lineage>
        <taxon>Eukaryota</taxon>
        <taxon>Metazoa</taxon>
        <taxon>Ecdysozoa</taxon>
        <taxon>Nematoda</taxon>
        <taxon>Chromadorea</taxon>
        <taxon>Rhabditida</taxon>
        <taxon>Rhabditina</taxon>
        <taxon>Rhabditomorpha</taxon>
        <taxon>Rhabditoidea</taxon>
        <taxon>Rhabditidae</taxon>
        <taxon>Mesorhabditinae</taxon>
        <taxon>Mesorhabditis</taxon>
    </lineage>
</organism>
<keyword evidence="7 10" id="KW-0371">Homeobox</keyword>
<dbReference type="InterPro" id="IPR017970">
    <property type="entry name" value="Homeobox_CS"/>
</dbReference>
<evidence type="ECO:0000256" key="3">
    <source>
        <dbReference type="ARBA" id="ARBA00022737"/>
    </source>
</evidence>
<dbReference type="InterPro" id="IPR009057">
    <property type="entry name" value="Homeodomain-like_sf"/>
</dbReference>
<dbReference type="GO" id="GO:0030154">
    <property type="term" value="P:cell differentiation"/>
    <property type="evidence" value="ECO:0007669"/>
    <property type="project" value="UniProtKB-ARBA"/>
</dbReference>
<keyword evidence="3" id="KW-0677">Repeat</keyword>
<evidence type="ECO:0000256" key="7">
    <source>
        <dbReference type="ARBA" id="ARBA00023155"/>
    </source>
</evidence>
<feature type="coiled-coil region" evidence="13">
    <location>
        <begin position="25"/>
        <end position="126"/>
    </location>
</feature>
<keyword evidence="5 13" id="KW-0175">Coiled coil</keyword>
<evidence type="ECO:0000256" key="1">
    <source>
        <dbReference type="ARBA" id="ARBA00004123"/>
    </source>
</evidence>
<proteinExistence type="inferred from homology"/>
<dbReference type="Gene3D" id="1.10.260.40">
    <property type="entry name" value="lambda repressor-like DNA-binding domains"/>
    <property type="match status" value="2"/>
</dbReference>
<dbReference type="PANTHER" id="PTHR14043:SF2">
    <property type="entry name" value="HOMEOBOX PROTEIN CUT"/>
    <property type="match status" value="1"/>
</dbReference>
<evidence type="ECO:0000256" key="10">
    <source>
        <dbReference type="PROSITE-ProRule" id="PRU00108"/>
    </source>
</evidence>
<evidence type="ECO:0000313" key="17">
    <source>
        <dbReference type="Proteomes" id="UP000887575"/>
    </source>
</evidence>
<dbReference type="SMART" id="SM01109">
    <property type="entry name" value="CUT"/>
    <property type="match status" value="2"/>
</dbReference>
<dbReference type="CDD" id="cd00086">
    <property type="entry name" value="homeodomain"/>
    <property type="match status" value="1"/>
</dbReference>
<dbReference type="PROSITE" id="PS00027">
    <property type="entry name" value="HOMEOBOX_1"/>
    <property type="match status" value="1"/>
</dbReference>
<dbReference type="InterPro" id="IPR010982">
    <property type="entry name" value="Lambda_DNA-bd_dom_sf"/>
</dbReference>
<dbReference type="SUPFAM" id="SSF47413">
    <property type="entry name" value="lambda repressor-like DNA-binding domains"/>
    <property type="match status" value="2"/>
</dbReference>
<evidence type="ECO:0000256" key="13">
    <source>
        <dbReference type="SAM" id="Coils"/>
    </source>
</evidence>